<proteinExistence type="predicted"/>
<evidence type="ECO:0000259" key="2">
    <source>
        <dbReference type="Pfam" id="PF00350"/>
    </source>
</evidence>
<dbReference type="EMBL" id="JASNQZ010000012">
    <property type="protein sequence ID" value="KAL0949749.1"/>
    <property type="molecule type" value="Genomic_DNA"/>
</dbReference>
<gene>
    <name evidence="3" type="ORF">HGRIS_009787</name>
</gene>
<feature type="compositionally biased region" description="Acidic residues" evidence="1">
    <location>
        <begin position="422"/>
        <end position="431"/>
    </location>
</feature>
<reference evidence="4" key="1">
    <citation type="submission" date="2024-06" db="EMBL/GenBank/DDBJ databases">
        <title>Multi-omics analyses provide insights into the biosynthesis of the anticancer antibiotic pleurotin in Hohenbuehelia grisea.</title>
        <authorList>
            <person name="Weaver J.A."/>
            <person name="Alberti F."/>
        </authorList>
    </citation>
    <scope>NUCLEOTIDE SEQUENCE [LARGE SCALE GENOMIC DNA]</scope>
    <source>
        <strain evidence="4">T-177</strain>
    </source>
</reference>
<feature type="region of interest" description="Disordered" evidence="1">
    <location>
        <begin position="411"/>
        <end position="455"/>
    </location>
</feature>
<evidence type="ECO:0000256" key="1">
    <source>
        <dbReference type="SAM" id="MobiDB-lite"/>
    </source>
</evidence>
<dbReference type="Proteomes" id="UP001556367">
    <property type="component" value="Unassembled WGS sequence"/>
</dbReference>
<protein>
    <recommendedName>
        <fullName evidence="2">Dynamin N-terminal domain-containing protein</fullName>
    </recommendedName>
</protein>
<dbReference type="PANTHER" id="PTHR36681">
    <property type="entry name" value="NUCLEAR GTPASE, GERMINAL CENTER-ASSOCIATED, TANDEM DUPLICATE 3"/>
    <property type="match status" value="1"/>
</dbReference>
<dbReference type="Gene3D" id="3.40.50.300">
    <property type="entry name" value="P-loop containing nucleotide triphosphate hydrolases"/>
    <property type="match status" value="1"/>
</dbReference>
<evidence type="ECO:0000313" key="3">
    <source>
        <dbReference type="EMBL" id="KAL0949749.1"/>
    </source>
</evidence>
<keyword evidence="4" id="KW-1185">Reference proteome</keyword>
<organism evidence="3 4">
    <name type="scientific">Hohenbuehelia grisea</name>
    <dbReference type="NCBI Taxonomy" id="104357"/>
    <lineage>
        <taxon>Eukaryota</taxon>
        <taxon>Fungi</taxon>
        <taxon>Dikarya</taxon>
        <taxon>Basidiomycota</taxon>
        <taxon>Agaricomycotina</taxon>
        <taxon>Agaricomycetes</taxon>
        <taxon>Agaricomycetidae</taxon>
        <taxon>Agaricales</taxon>
        <taxon>Pleurotineae</taxon>
        <taxon>Pleurotaceae</taxon>
        <taxon>Hohenbuehelia</taxon>
    </lineage>
</organism>
<sequence length="944" mass="105063">MDIHPDVVDRVGKGLAAVFEKGSKLVEQLSGVVDELSHGNESQLRKNVWSRELKSLRDQKPPTTLIAICGPSGAGKSSLINAILDGDLVPTSDSEACTAAITEVGYHNKPNAEADITFLSRDEWFEEFAVIRQEMLNDDGTMKHISRLDEDADIAWRKSRRILAVSARLGQTELFHADDIEALAKQISPFIRTPVGEQAKKNKSSSKASKSSASELNIPAFWPLIRQAKVRRNAPALATGAVLVDLPGVADTNAARSSIAQTYTKKCDRIWVVSRISRAKDDKSAKGESDQLHDNDHILNLLLDILGQALSLGQILSYARSIVVDGNYDNGSITFVASRCEEITCSDAIRSFHLEGEPELEQLEQQLSEFRGQIQDCKDEKRGSERGMKGKMTIIQFAVLLTHTTAAWRPRRSTAKRRLSSDEESEDDEDISSGSEAEVSDRNDESESEDSVQGVKAQVARLKPFIKALKEERDLAKAKKRAASDRLELITHKSDGVQRQKNAYCSIKRSEASRSLIQTDFRRGLKEYDDSTAEKNDPYNFDPSSSLRDYESIKLPVFTCSTQDYMRLTNPAKGDGRPHCFQNVEDTGIPALQQWCHEITLSLHEHAAQALTTQLKAFATTIQAYTQEISEADAQGCDALRKMWQTKSPLVVKEDPDPNSQPDPDTALIFKKYNIKLEFNHENDHLCLQSSAVEPSEIEENNSGISCRLIKEFDRIVDENMELLKERFRDGLEEKCRAGAAKAIAAAVTISDNYAQQRWQTYRASLSRLGVFRRNLNAELIQPFITTIAHSWGQVFESDLFGAYENSVMIQIDQLILDMSASAADGLKTRIAKQGKSCKDEAQVTAKKMLEGTKQAMQNQQKEISRCFAPHIQAQLKQGYVAAMAERGVGSVRRQADVFHRFIDESRRTAFSGGAEVMLERLSESAEAVGVTLKASLREVAEKV</sequence>
<name>A0ABR3J2A6_9AGAR</name>
<feature type="domain" description="Dynamin N-terminal" evidence="2">
    <location>
        <begin position="66"/>
        <end position="281"/>
    </location>
</feature>
<dbReference type="Pfam" id="PF00350">
    <property type="entry name" value="Dynamin_N"/>
    <property type="match status" value="1"/>
</dbReference>
<dbReference type="SUPFAM" id="SSF52540">
    <property type="entry name" value="P-loop containing nucleoside triphosphate hydrolases"/>
    <property type="match status" value="1"/>
</dbReference>
<accession>A0ABR3J2A6</accession>
<dbReference type="PANTHER" id="PTHR36681:SF3">
    <property type="entry name" value="NUCLEAR GTPASE, GERMINAL CENTER-ASSOCIATED, TANDEM DUPLICATE 3"/>
    <property type="match status" value="1"/>
</dbReference>
<dbReference type="InterPro" id="IPR045063">
    <property type="entry name" value="Dynamin_N"/>
</dbReference>
<evidence type="ECO:0000313" key="4">
    <source>
        <dbReference type="Proteomes" id="UP001556367"/>
    </source>
</evidence>
<dbReference type="InterPro" id="IPR027417">
    <property type="entry name" value="P-loop_NTPase"/>
</dbReference>
<dbReference type="CDD" id="cd00882">
    <property type="entry name" value="Ras_like_GTPase"/>
    <property type="match status" value="1"/>
</dbReference>
<comment type="caution">
    <text evidence="3">The sequence shown here is derived from an EMBL/GenBank/DDBJ whole genome shotgun (WGS) entry which is preliminary data.</text>
</comment>